<proteinExistence type="predicted"/>
<gene>
    <name evidence="2" type="ORF">RHGRI_012315</name>
</gene>
<evidence type="ECO:0000313" key="3">
    <source>
        <dbReference type="Proteomes" id="UP000823749"/>
    </source>
</evidence>
<name>A0AAV6KQM3_9ERIC</name>
<dbReference type="EMBL" id="JACTNZ010000004">
    <property type="protein sequence ID" value="KAG5554716.1"/>
    <property type="molecule type" value="Genomic_DNA"/>
</dbReference>
<evidence type="ECO:0000256" key="1">
    <source>
        <dbReference type="SAM" id="MobiDB-lite"/>
    </source>
</evidence>
<reference evidence="2" key="1">
    <citation type="submission" date="2020-08" db="EMBL/GenBank/DDBJ databases">
        <title>Plant Genome Project.</title>
        <authorList>
            <person name="Zhang R.-G."/>
        </authorList>
    </citation>
    <scope>NUCLEOTIDE SEQUENCE</scope>
    <source>
        <strain evidence="2">WSP0</strain>
        <tissue evidence="2">Leaf</tissue>
    </source>
</reference>
<accession>A0AAV6KQM3</accession>
<protein>
    <submittedName>
        <fullName evidence="2">Uncharacterized protein</fullName>
    </submittedName>
</protein>
<dbReference type="AlphaFoldDB" id="A0AAV6KQM3"/>
<feature type="region of interest" description="Disordered" evidence="1">
    <location>
        <begin position="77"/>
        <end position="111"/>
    </location>
</feature>
<sequence length="248" mass="27750">MIDSEIASLVPDWERHPSIEENPNFTNTSYCHNCASNVPFKNLQVLTCSQRGCAAVHGRFEEITYQFEGSEQCVTEGAPVASSQSDGINYSDDENDKQTNLEKDEREINTEDNFNSNAAEDYENEIKQELRWLKAKYQMQLSELRDQRLAAKPSFSTLGYDKKDQKNGNGIFTLSSCSSSSRSKEATNVGSISLLAFLPMVKRNAKTIGVMTLIDAEQMFTAKCFYKGPLLPQSLQRAASLPVDPVDF</sequence>
<organism evidence="2 3">
    <name type="scientific">Rhododendron griersonianum</name>
    <dbReference type="NCBI Taxonomy" id="479676"/>
    <lineage>
        <taxon>Eukaryota</taxon>
        <taxon>Viridiplantae</taxon>
        <taxon>Streptophyta</taxon>
        <taxon>Embryophyta</taxon>
        <taxon>Tracheophyta</taxon>
        <taxon>Spermatophyta</taxon>
        <taxon>Magnoliopsida</taxon>
        <taxon>eudicotyledons</taxon>
        <taxon>Gunneridae</taxon>
        <taxon>Pentapetalae</taxon>
        <taxon>asterids</taxon>
        <taxon>Ericales</taxon>
        <taxon>Ericaceae</taxon>
        <taxon>Ericoideae</taxon>
        <taxon>Rhodoreae</taxon>
        <taxon>Rhododendron</taxon>
    </lineage>
</organism>
<dbReference type="Proteomes" id="UP000823749">
    <property type="component" value="Chromosome 4"/>
</dbReference>
<evidence type="ECO:0000313" key="2">
    <source>
        <dbReference type="EMBL" id="KAG5554716.1"/>
    </source>
</evidence>
<comment type="caution">
    <text evidence="2">The sequence shown here is derived from an EMBL/GenBank/DDBJ whole genome shotgun (WGS) entry which is preliminary data.</text>
</comment>
<feature type="compositionally biased region" description="Basic and acidic residues" evidence="1">
    <location>
        <begin position="96"/>
        <end position="109"/>
    </location>
</feature>
<keyword evidence="3" id="KW-1185">Reference proteome</keyword>